<evidence type="ECO:0000313" key="2">
    <source>
        <dbReference type="EMBL" id="ETO08035.1"/>
    </source>
</evidence>
<dbReference type="Proteomes" id="UP000023152">
    <property type="component" value="Unassembled WGS sequence"/>
</dbReference>
<dbReference type="GO" id="GO:0004197">
    <property type="term" value="F:cysteine-type endopeptidase activity"/>
    <property type="evidence" value="ECO:0007669"/>
    <property type="project" value="InterPro"/>
</dbReference>
<dbReference type="SUPFAM" id="SSF52129">
    <property type="entry name" value="Caspase-like"/>
    <property type="match status" value="1"/>
</dbReference>
<dbReference type="InterPro" id="IPR011600">
    <property type="entry name" value="Pept_C14_caspase"/>
</dbReference>
<reference evidence="2 3" key="1">
    <citation type="journal article" date="2013" name="Curr. Biol.">
        <title>The Genome of the Foraminiferan Reticulomyxa filosa.</title>
        <authorList>
            <person name="Glockner G."/>
            <person name="Hulsmann N."/>
            <person name="Schleicher M."/>
            <person name="Noegel A.A."/>
            <person name="Eichinger L."/>
            <person name="Gallinger C."/>
            <person name="Pawlowski J."/>
            <person name="Sierra R."/>
            <person name="Euteneuer U."/>
            <person name="Pillet L."/>
            <person name="Moustafa A."/>
            <person name="Platzer M."/>
            <person name="Groth M."/>
            <person name="Szafranski K."/>
            <person name="Schliwa M."/>
        </authorList>
    </citation>
    <scope>NUCLEOTIDE SEQUENCE [LARGE SCALE GENOMIC DNA]</scope>
</reference>
<dbReference type="Gene3D" id="3.40.50.1460">
    <property type="match status" value="1"/>
</dbReference>
<dbReference type="Pfam" id="PF00656">
    <property type="entry name" value="Peptidase_C14"/>
    <property type="match status" value="1"/>
</dbReference>
<keyword evidence="3" id="KW-1185">Reference proteome</keyword>
<dbReference type="InterPro" id="IPR029030">
    <property type="entry name" value="Caspase-like_dom_sf"/>
</dbReference>
<feature type="domain" description="Caspase family p20" evidence="1">
    <location>
        <begin position="1"/>
        <end position="20"/>
    </location>
</feature>
<comment type="caution">
    <text evidence="2">The sequence shown here is derived from an EMBL/GenBank/DDBJ whole genome shotgun (WGS) entry which is preliminary data.</text>
</comment>
<proteinExistence type="predicted"/>
<accession>X6M4R7</accession>
<dbReference type="InterPro" id="IPR001309">
    <property type="entry name" value="Pept_C14_p20"/>
</dbReference>
<protein>
    <recommendedName>
        <fullName evidence="1">Caspase family p20 domain-containing protein</fullName>
    </recommendedName>
</protein>
<dbReference type="PROSITE" id="PS50208">
    <property type="entry name" value="CASPASE_P20"/>
    <property type="match status" value="1"/>
</dbReference>
<evidence type="ECO:0000259" key="1">
    <source>
        <dbReference type="PROSITE" id="PS50208"/>
    </source>
</evidence>
<dbReference type="OrthoDB" id="6097640at2759"/>
<organism evidence="2 3">
    <name type="scientific">Reticulomyxa filosa</name>
    <dbReference type="NCBI Taxonomy" id="46433"/>
    <lineage>
        <taxon>Eukaryota</taxon>
        <taxon>Sar</taxon>
        <taxon>Rhizaria</taxon>
        <taxon>Retaria</taxon>
        <taxon>Foraminifera</taxon>
        <taxon>Monothalamids</taxon>
        <taxon>Reticulomyxidae</taxon>
        <taxon>Reticulomyxa</taxon>
    </lineage>
</organism>
<evidence type="ECO:0000313" key="3">
    <source>
        <dbReference type="Proteomes" id="UP000023152"/>
    </source>
</evidence>
<sequence>MQSLQDYPKIFIIDACRGQAIPKSYPIEWKGKQENKTYYGHNDDGFLTIWSTTKGHKVANFSLFSSCMTNTILSMYKNCYSLYHMIKMVRKQLRQSKGGEWYCVQIEDTTEYDIVFQSE</sequence>
<dbReference type="AlphaFoldDB" id="X6M4R7"/>
<dbReference type="GO" id="GO:0006508">
    <property type="term" value="P:proteolysis"/>
    <property type="evidence" value="ECO:0007669"/>
    <property type="project" value="InterPro"/>
</dbReference>
<name>X6M4R7_RETFI</name>
<dbReference type="EMBL" id="ASPP01025423">
    <property type="protein sequence ID" value="ETO08035.1"/>
    <property type="molecule type" value="Genomic_DNA"/>
</dbReference>
<gene>
    <name evidence="2" type="ORF">RFI_29354</name>
</gene>